<organism evidence="2 3">
    <name type="scientific">Flavobacterium xueshanense</name>
    <dbReference type="NCBI Taxonomy" id="935223"/>
    <lineage>
        <taxon>Bacteria</taxon>
        <taxon>Pseudomonadati</taxon>
        <taxon>Bacteroidota</taxon>
        <taxon>Flavobacteriia</taxon>
        <taxon>Flavobacteriales</taxon>
        <taxon>Flavobacteriaceae</taxon>
        <taxon>Flavobacterium</taxon>
    </lineage>
</organism>
<evidence type="ECO:0000313" key="2">
    <source>
        <dbReference type="EMBL" id="SFE96526.1"/>
    </source>
</evidence>
<dbReference type="GO" id="GO:0005829">
    <property type="term" value="C:cytosol"/>
    <property type="evidence" value="ECO:0007669"/>
    <property type="project" value="TreeGrafter"/>
</dbReference>
<evidence type="ECO:0000313" key="3">
    <source>
        <dbReference type="Proteomes" id="UP000198596"/>
    </source>
</evidence>
<keyword evidence="3" id="KW-1185">Reference proteome</keyword>
<dbReference type="Proteomes" id="UP000198596">
    <property type="component" value="Unassembled WGS sequence"/>
</dbReference>
<dbReference type="EMBL" id="FONQ01000006">
    <property type="protein sequence ID" value="SFE96526.1"/>
    <property type="molecule type" value="Genomic_DNA"/>
</dbReference>
<feature type="domain" description="Transposase IS30-like HTH" evidence="1">
    <location>
        <begin position="2"/>
        <end position="43"/>
    </location>
</feature>
<dbReference type="InterPro" id="IPR025246">
    <property type="entry name" value="IS30-like_HTH"/>
</dbReference>
<evidence type="ECO:0000259" key="1">
    <source>
        <dbReference type="Pfam" id="PF13936"/>
    </source>
</evidence>
<protein>
    <submittedName>
        <fullName evidence="2">Helix-turn-helix domain-containing protein</fullName>
    </submittedName>
</protein>
<dbReference type="AlphaFoldDB" id="A0A1I2EVM3"/>
<dbReference type="GO" id="GO:0032196">
    <property type="term" value="P:transposition"/>
    <property type="evidence" value="ECO:0007669"/>
    <property type="project" value="TreeGrafter"/>
</dbReference>
<dbReference type="RefSeq" id="WP_244281767.1">
    <property type="nucleotide sequence ID" value="NZ_FONQ01000006.1"/>
</dbReference>
<name>A0A1I2EVM3_9FLAO</name>
<dbReference type="InterPro" id="IPR013324">
    <property type="entry name" value="RNA_pol_sigma_r3/r4-like"/>
</dbReference>
<gene>
    <name evidence="2" type="ORF">SAMN04488131_106136</name>
</gene>
<dbReference type="STRING" id="935223.SAMN04488131_106136"/>
<sequence length="87" mass="10613">MSQISQEQRYIIETLLNENYSKPEIAERLKKDVSTIYREIKRNCDKRNNRYRAVLAHRRCEEKHSGKNKNTRFTSEVKDFVEHWVKQ</sequence>
<reference evidence="3" key="1">
    <citation type="submission" date="2016-10" db="EMBL/GenBank/DDBJ databases">
        <authorList>
            <person name="Varghese N."/>
            <person name="Submissions S."/>
        </authorList>
    </citation>
    <scope>NUCLEOTIDE SEQUENCE [LARGE SCALE GENOMIC DNA]</scope>
    <source>
        <strain evidence="3">CGMCC 1.9227</strain>
    </source>
</reference>
<dbReference type="InterPro" id="IPR051917">
    <property type="entry name" value="Transposase-Integrase"/>
</dbReference>
<proteinExistence type="predicted"/>
<dbReference type="SUPFAM" id="SSF88659">
    <property type="entry name" value="Sigma3 and sigma4 domains of RNA polymerase sigma factors"/>
    <property type="match status" value="1"/>
</dbReference>
<dbReference type="GO" id="GO:0004803">
    <property type="term" value="F:transposase activity"/>
    <property type="evidence" value="ECO:0007669"/>
    <property type="project" value="TreeGrafter"/>
</dbReference>
<dbReference type="PANTHER" id="PTHR10948:SF23">
    <property type="entry name" value="TRANSPOSASE INSI FOR INSERTION SEQUENCE ELEMENT IS30A-RELATED"/>
    <property type="match status" value="1"/>
</dbReference>
<dbReference type="PANTHER" id="PTHR10948">
    <property type="entry name" value="TRANSPOSASE"/>
    <property type="match status" value="1"/>
</dbReference>
<dbReference type="Pfam" id="PF13936">
    <property type="entry name" value="HTH_38"/>
    <property type="match status" value="1"/>
</dbReference>
<accession>A0A1I2EVM3</accession>